<feature type="transmembrane region" description="Helical" evidence="9">
    <location>
        <begin position="218"/>
        <end position="244"/>
    </location>
</feature>
<evidence type="ECO:0000256" key="9">
    <source>
        <dbReference type="SAM" id="Phobius"/>
    </source>
</evidence>
<dbReference type="SMART" id="SM00054">
    <property type="entry name" value="EFh"/>
    <property type="match status" value="4"/>
</dbReference>
<evidence type="ECO:0000256" key="2">
    <source>
        <dbReference type="ARBA" id="ARBA00005852"/>
    </source>
</evidence>
<keyword evidence="3 9" id="KW-0812">Transmembrane</keyword>
<name>A0A6A6L346_HEVBR</name>
<dbReference type="Pfam" id="PF13499">
    <property type="entry name" value="EF-hand_7"/>
    <property type="match status" value="1"/>
</dbReference>
<comment type="subcellular location">
    <subcellularLocation>
        <location evidence="1">Membrane</location>
        <topology evidence="1">Multi-pass membrane protein</topology>
    </subcellularLocation>
</comment>
<dbReference type="InterPro" id="IPR018247">
    <property type="entry name" value="EF_Hand_1_Ca_BS"/>
</dbReference>
<feature type="domain" description="EF-hand" evidence="10">
    <location>
        <begin position="97"/>
        <end position="132"/>
    </location>
</feature>
<keyword evidence="4" id="KW-0677">Repeat</keyword>
<gene>
    <name evidence="11" type="ORF">GH714_031491</name>
</gene>
<protein>
    <recommendedName>
        <fullName evidence="10">EF-hand domain-containing protein</fullName>
    </recommendedName>
</protein>
<feature type="transmembrane region" description="Helical" evidence="9">
    <location>
        <begin position="194"/>
        <end position="211"/>
    </location>
</feature>
<evidence type="ECO:0000256" key="4">
    <source>
        <dbReference type="ARBA" id="ARBA00022737"/>
    </source>
</evidence>
<dbReference type="InterPro" id="IPR002048">
    <property type="entry name" value="EF_hand_dom"/>
</dbReference>
<feature type="domain" description="EF-hand" evidence="10">
    <location>
        <begin position="61"/>
        <end position="96"/>
    </location>
</feature>
<feature type="compositionally biased region" description="Low complexity" evidence="8">
    <location>
        <begin position="39"/>
        <end position="52"/>
    </location>
</feature>
<comment type="caution">
    <text evidence="11">The sequence shown here is derived from an EMBL/GenBank/DDBJ whole genome shotgun (WGS) entry which is preliminary data.</text>
</comment>
<dbReference type="GO" id="GO:0016020">
    <property type="term" value="C:membrane"/>
    <property type="evidence" value="ECO:0007669"/>
    <property type="project" value="UniProtKB-SubCell"/>
</dbReference>
<keyword evidence="12" id="KW-1185">Reference proteome</keyword>
<feature type="transmembrane region" description="Helical" evidence="9">
    <location>
        <begin position="256"/>
        <end position="273"/>
    </location>
</feature>
<evidence type="ECO:0000256" key="1">
    <source>
        <dbReference type="ARBA" id="ARBA00004141"/>
    </source>
</evidence>
<reference evidence="11 12" key="1">
    <citation type="journal article" date="2020" name="Mol. Plant">
        <title>The Chromosome-Based Rubber Tree Genome Provides New Insights into Spurge Genome Evolution and Rubber Biosynthesis.</title>
        <authorList>
            <person name="Liu J."/>
            <person name="Shi C."/>
            <person name="Shi C.C."/>
            <person name="Li W."/>
            <person name="Zhang Q.J."/>
            <person name="Zhang Y."/>
            <person name="Li K."/>
            <person name="Lu H.F."/>
            <person name="Shi C."/>
            <person name="Zhu S.T."/>
            <person name="Xiao Z.Y."/>
            <person name="Nan H."/>
            <person name="Yue Y."/>
            <person name="Zhu X.G."/>
            <person name="Wu Y."/>
            <person name="Hong X.N."/>
            <person name="Fan G.Y."/>
            <person name="Tong Y."/>
            <person name="Zhang D."/>
            <person name="Mao C.L."/>
            <person name="Liu Y.L."/>
            <person name="Hao S.J."/>
            <person name="Liu W.Q."/>
            <person name="Lv M.Q."/>
            <person name="Zhang H.B."/>
            <person name="Liu Y."/>
            <person name="Hu-Tang G.R."/>
            <person name="Wang J.P."/>
            <person name="Wang J.H."/>
            <person name="Sun Y.H."/>
            <person name="Ni S.B."/>
            <person name="Chen W.B."/>
            <person name="Zhang X.C."/>
            <person name="Jiao Y.N."/>
            <person name="Eichler E.E."/>
            <person name="Li G.H."/>
            <person name="Liu X."/>
            <person name="Gao L.Z."/>
        </authorList>
    </citation>
    <scope>NUCLEOTIDE SEQUENCE [LARGE SCALE GENOMIC DNA]</scope>
    <source>
        <strain evidence="12">cv. GT1</strain>
        <tissue evidence="11">Leaf</tissue>
    </source>
</reference>
<dbReference type="PROSITE" id="PS50222">
    <property type="entry name" value="EF_HAND_2"/>
    <property type="match status" value="2"/>
</dbReference>
<evidence type="ECO:0000256" key="6">
    <source>
        <dbReference type="ARBA" id="ARBA00022989"/>
    </source>
</evidence>
<dbReference type="Proteomes" id="UP000467840">
    <property type="component" value="Chromosome 7"/>
</dbReference>
<dbReference type="GO" id="GO:0043226">
    <property type="term" value="C:organelle"/>
    <property type="evidence" value="ECO:0007669"/>
    <property type="project" value="UniProtKB-ARBA"/>
</dbReference>
<dbReference type="InterPro" id="IPR008892">
    <property type="entry name" value="COR413"/>
</dbReference>
<feature type="region of interest" description="Disordered" evidence="8">
    <location>
        <begin position="27"/>
        <end position="53"/>
    </location>
</feature>
<dbReference type="GO" id="GO:0005509">
    <property type="term" value="F:calcium ion binding"/>
    <property type="evidence" value="ECO:0007669"/>
    <property type="project" value="InterPro"/>
</dbReference>
<dbReference type="InterPro" id="IPR011992">
    <property type="entry name" value="EF-hand-dom_pair"/>
</dbReference>
<dbReference type="EMBL" id="JAAGAX010000013">
    <property type="protein sequence ID" value="KAF2295097.1"/>
    <property type="molecule type" value="Genomic_DNA"/>
</dbReference>
<dbReference type="PROSITE" id="PS00018">
    <property type="entry name" value="EF_HAND_1"/>
    <property type="match status" value="2"/>
</dbReference>
<dbReference type="CDD" id="cd00051">
    <property type="entry name" value="EFh"/>
    <property type="match status" value="2"/>
</dbReference>
<keyword evidence="5" id="KW-0106">Calcium</keyword>
<keyword evidence="6 9" id="KW-1133">Transmembrane helix</keyword>
<dbReference type="PANTHER" id="PTHR33596">
    <property type="entry name" value="COLD-REGULATED 413 PLASMA MEMBRANE PROTEIN 2"/>
    <property type="match status" value="1"/>
</dbReference>
<keyword evidence="7 9" id="KW-0472">Membrane</keyword>
<evidence type="ECO:0000313" key="11">
    <source>
        <dbReference type="EMBL" id="KAF2295097.1"/>
    </source>
</evidence>
<evidence type="ECO:0000256" key="5">
    <source>
        <dbReference type="ARBA" id="ARBA00022837"/>
    </source>
</evidence>
<dbReference type="Gene3D" id="1.10.238.10">
    <property type="entry name" value="EF-hand"/>
    <property type="match status" value="2"/>
</dbReference>
<proteinExistence type="inferred from homology"/>
<sequence length="321" mass="35939">MATEKLPKPSKWFSSKGLSLSYQHLRSKSSSSRRLDYVPSSRLSSPDSPTSPKIVNNNAISRQEELRQVFGYFDGDGDGKISALELRAYFGSIGEYMSYEDAQGVIQELDTDGDNLLDFHDFLRLMKRGADQEDLKKAFEMFELEKGDGCITPRGLQRMLSRLGDTKSLDECVAMIQVFDADGDGRRSALQTTLLVLYLFTSFPTVLFNVLRGQFGYWIAFLAVAANLFFPETFQVSRFILFVITPDWLANGLRDTIASGIFCLLMAVSLLLAELREIGGLRGCGFNCHCFSYCLGVDVVDPFEGITYKRKSKARSTEEGN</sequence>
<evidence type="ECO:0000313" key="12">
    <source>
        <dbReference type="Proteomes" id="UP000467840"/>
    </source>
</evidence>
<dbReference type="AlphaFoldDB" id="A0A6A6L346"/>
<evidence type="ECO:0000259" key="10">
    <source>
        <dbReference type="PROSITE" id="PS50222"/>
    </source>
</evidence>
<dbReference type="SUPFAM" id="SSF47473">
    <property type="entry name" value="EF-hand"/>
    <property type="match status" value="1"/>
</dbReference>
<dbReference type="Pfam" id="PF05562">
    <property type="entry name" value="WCOR413"/>
    <property type="match status" value="1"/>
</dbReference>
<organism evidence="11 12">
    <name type="scientific">Hevea brasiliensis</name>
    <name type="common">Para rubber tree</name>
    <name type="synonym">Siphonia brasiliensis</name>
    <dbReference type="NCBI Taxonomy" id="3981"/>
    <lineage>
        <taxon>Eukaryota</taxon>
        <taxon>Viridiplantae</taxon>
        <taxon>Streptophyta</taxon>
        <taxon>Embryophyta</taxon>
        <taxon>Tracheophyta</taxon>
        <taxon>Spermatophyta</taxon>
        <taxon>Magnoliopsida</taxon>
        <taxon>eudicotyledons</taxon>
        <taxon>Gunneridae</taxon>
        <taxon>Pentapetalae</taxon>
        <taxon>rosids</taxon>
        <taxon>fabids</taxon>
        <taxon>Malpighiales</taxon>
        <taxon>Euphorbiaceae</taxon>
        <taxon>Crotonoideae</taxon>
        <taxon>Micrandreae</taxon>
        <taxon>Hevea</taxon>
    </lineage>
</organism>
<dbReference type="PANTHER" id="PTHR33596:SF4">
    <property type="entry name" value="COLD-REGULATED 413 PLASMA MEMBRANE PROTEIN 4-LIKE"/>
    <property type="match status" value="1"/>
</dbReference>
<evidence type="ECO:0000256" key="3">
    <source>
        <dbReference type="ARBA" id="ARBA00022692"/>
    </source>
</evidence>
<comment type="similarity">
    <text evidence="2">Belongs to the Cold-regulated 413 protein family.</text>
</comment>
<evidence type="ECO:0000256" key="7">
    <source>
        <dbReference type="ARBA" id="ARBA00023136"/>
    </source>
</evidence>
<dbReference type="FunFam" id="1.10.238.10:FF:000178">
    <property type="entry name" value="Calmodulin-2 A"/>
    <property type="match status" value="1"/>
</dbReference>
<evidence type="ECO:0000256" key="8">
    <source>
        <dbReference type="SAM" id="MobiDB-lite"/>
    </source>
</evidence>
<accession>A0A6A6L346</accession>